<sequence length="128" mass="14725">MFSLTCSYGAANSFFRNVLLLKNSDLPRINGQVYVPTQSERSTIRNNVQLEQYKRKVGFDASMSSDMIRNKLEETFPYLKNRRFSCAAVVKVDQDSSRFEFHGSPHIWRGKNNQEQNKGQFCPLHIGG</sequence>
<evidence type="ECO:0000313" key="1">
    <source>
        <dbReference type="EMBL" id="KAJ7356127.1"/>
    </source>
</evidence>
<organism evidence="1 2">
    <name type="scientific">Desmophyllum pertusum</name>
    <dbReference type="NCBI Taxonomy" id="174260"/>
    <lineage>
        <taxon>Eukaryota</taxon>
        <taxon>Metazoa</taxon>
        <taxon>Cnidaria</taxon>
        <taxon>Anthozoa</taxon>
        <taxon>Hexacorallia</taxon>
        <taxon>Scleractinia</taxon>
        <taxon>Caryophylliina</taxon>
        <taxon>Caryophylliidae</taxon>
        <taxon>Desmophyllum</taxon>
    </lineage>
</organism>
<accession>A0A9W9YM96</accession>
<dbReference type="EMBL" id="MU827324">
    <property type="protein sequence ID" value="KAJ7356127.1"/>
    <property type="molecule type" value="Genomic_DNA"/>
</dbReference>
<comment type="caution">
    <text evidence="1">The sequence shown here is derived from an EMBL/GenBank/DDBJ whole genome shotgun (WGS) entry which is preliminary data.</text>
</comment>
<keyword evidence="2" id="KW-1185">Reference proteome</keyword>
<dbReference type="OrthoDB" id="5971885at2759"/>
<gene>
    <name evidence="1" type="ORF">OS493_026507</name>
</gene>
<name>A0A9W9YM96_9CNID</name>
<dbReference type="Proteomes" id="UP001163046">
    <property type="component" value="Unassembled WGS sequence"/>
</dbReference>
<reference evidence="1" key="1">
    <citation type="submission" date="2023-01" db="EMBL/GenBank/DDBJ databases">
        <title>Genome assembly of the deep-sea coral Lophelia pertusa.</title>
        <authorList>
            <person name="Herrera S."/>
            <person name="Cordes E."/>
        </authorList>
    </citation>
    <scope>NUCLEOTIDE SEQUENCE</scope>
    <source>
        <strain evidence="1">USNM1676648</strain>
        <tissue evidence="1">Polyp</tissue>
    </source>
</reference>
<proteinExistence type="predicted"/>
<protein>
    <submittedName>
        <fullName evidence="1">Uncharacterized protein</fullName>
    </submittedName>
</protein>
<dbReference type="AlphaFoldDB" id="A0A9W9YM96"/>
<evidence type="ECO:0000313" key="2">
    <source>
        <dbReference type="Proteomes" id="UP001163046"/>
    </source>
</evidence>